<comment type="subcellular location">
    <subcellularLocation>
        <location evidence="9">Cell inner membrane</location>
        <topology evidence="9">Peripheral membrane protein</topology>
        <orientation evidence="9">Cytoplasmic side</orientation>
    </subcellularLocation>
</comment>
<dbReference type="PROSITE" id="PS00629">
    <property type="entry name" value="IMP_1"/>
    <property type="match status" value="1"/>
</dbReference>
<protein>
    <recommendedName>
        <fullName evidence="9">3'(2'),5'-bisphosphate nucleotidase CysQ</fullName>
        <ecNumber evidence="9">3.1.3.7</ecNumber>
    </recommendedName>
    <alternativeName>
        <fullName evidence="9">3'(2'),5-bisphosphonucleoside 3'(2')-phosphohydrolase</fullName>
    </alternativeName>
    <alternativeName>
        <fullName evidence="9">3'-phosphoadenosine 5'-phosphate phosphatase</fullName>
        <shortName evidence="9">PAP phosphatase</shortName>
    </alternativeName>
</protein>
<evidence type="ECO:0000256" key="1">
    <source>
        <dbReference type="ARBA" id="ARBA00001625"/>
    </source>
</evidence>
<feature type="binding site" evidence="9">
    <location>
        <position position="113"/>
    </location>
    <ligand>
        <name>Mg(2+)</name>
        <dbReference type="ChEBI" id="CHEBI:18420"/>
        <label>1</label>
    </ligand>
</feature>
<dbReference type="PROSITE" id="PS00630">
    <property type="entry name" value="IMP_2"/>
    <property type="match status" value="1"/>
</dbReference>
<evidence type="ECO:0000256" key="8">
    <source>
        <dbReference type="ARBA" id="ARBA00023136"/>
    </source>
</evidence>
<keyword evidence="7 9" id="KW-0460">Magnesium</keyword>
<sequence length="281" mass="29495">MCEHPDSNTAAPLGQRSDNNNDQEACLTNSLLDAAIEAARRAATVILQIYATDFQVRSKDDASPVTLADEAAEAAILETLAQRFPEVPAISEEAASRGGLPSAPARFWLIDPLDGTKEFISRNGEFTVNIALIEQGRPRLGVVLAPALGRLYAGCEAADGSCQAFVEEAGERRPIHCRAVPEAGLTVVSSRSHGDAAALDAFLAGRRVAASVSAGSSLKLCLLAAGEADLYPRLGRTMEWDIAAGHAVLRAAGGEVRDLDGVPLRYGKPGLDNPHFAATGI</sequence>
<feature type="binding site" evidence="10">
    <location>
        <position position="92"/>
    </location>
    <ligand>
        <name>Mg(2+)</name>
        <dbReference type="ChEBI" id="CHEBI:18420"/>
        <label>1</label>
        <note>catalytic</note>
    </ligand>
</feature>
<evidence type="ECO:0000256" key="3">
    <source>
        <dbReference type="ARBA" id="ARBA00022475"/>
    </source>
</evidence>
<dbReference type="GO" id="GO:0005886">
    <property type="term" value="C:plasma membrane"/>
    <property type="evidence" value="ECO:0007669"/>
    <property type="project" value="UniProtKB-SubCell"/>
</dbReference>
<dbReference type="EC" id="3.1.3.7" evidence="9"/>
<dbReference type="GO" id="GO:0008441">
    <property type="term" value="F:3'(2'),5'-bisphosphate nucleotidase activity"/>
    <property type="evidence" value="ECO:0007669"/>
    <property type="project" value="UniProtKB-UniRule"/>
</dbReference>
<evidence type="ECO:0000256" key="6">
    <source>
        <dbReference type="ARBA" id="ARBA00022801"/>
    </source>
</evidence>
<keyword evidence="6 9" id="KW-0378">Hydrolase</keyword>
<evidence type="ECO:0000256" key="7">
    <source>
        <dbReference type="ARBA" id="ARBA00022842"/>
    </source>
</evidence>
<name>A0A6D1B3Y5_ECOLX</name>
<proteinExistence type="inferred from homology"/>
<feature type="binding site" evidence="9">
    <location>
        <position position="92"/>
    </location>
    <ligand>
        <name>Mg(2+)</name>
        <dbReference type="ChEBI" id="CHEBI:18420"/>
        <label>1</label>
    </ligand>
</feature>
<dbReference type="PRINTS" id="PR00377">
    <property type="entry name" value="IMPHPHTASES"/>
</dbReference>
<reference evidence="11" key="1">
    <citation type="journal article" date="2018" name="Genome Biol.">
        <title>SKESA: strategic k-mer extension for scrupulous assemblies.</title>
        <authorList>
            <person name="Souvorov A."/>
            <person name="Agarwala R."/>
            <person name="Lipman D.J."/>
        </authorList>
    </citation>
    <scope>NUCLEOTIDE SEQUENCE</scope>
    <source>
        <strain evidence="11">ST-87-5</strain>
    </source>
</reference>
<dbReference type="Gene3D" id="3.30.540.10">
    <property type="entry name" value="Fructose-1,6-Bisphosphatase, subunit A, domain 1"/>
    <property type="match status" value="1"/>
</dbReference>
<evidence type="ECO:0000256" key="4">
    <source>
        <dbReference type="ARBA" id="ARBA00022519"/>
    </source>
</evidence>
<dbReference type="InterPro" id="IPR020550">
    <property type="entry name" value="Inositol_monophosphatase_CS"/>
</dbReference>
<dbReference type="PANTHER" id="PTHR43028">
    <property type="entry name" value="3'(2'),5'-BISPHOSPHATE NUCLEOTIDASE 1"/>
    <property type="match status" value="1"/>
</dbReference>
<feature type="binding site" evidence="9">
    <location>
        <position position="111"/>
    </location>
    <ligand>
        <name>Mg(2+)</name>
        <dbReference type="ChEBI" id="CHEBI:18420"/>
        <label>1</label>
    </ligand>
</feature>
<comment type="cofactor">
    <cofactor evidence="9 10">
        <name>Mg(2+)</name>
        <dbReference type="ChEBI" id="CHEBI:18420"/>
    </cofactor>
</comment>
<dbReference type="InterPro" id="IPR020583">
    <property type="entry name" value="Inositol_monoP_metal-BS"/>
</dbReference>
<dbReference type="CDD" id="cd01638">
    <property type="entry name" value="CysQ"/>
    <property type="match status" value="1"/>
</dbReference>
<dbReference type="Pfam" id="PF00459">
    <property type="entry name" value="Inositol_P"/>
    <property type="match status" value="1"/>
</dbReference>
<comment type="catalytic activity">
    <reaction evidence="1 9">
        <text>adenosine 3',5'-bisphosphate + H2O = AMP + phosphate</text>
        <dbReference type="Rhea" id="RHEA:10040"/>
        <dbReference type="ChEBI" id="CHEBI:15377"/>
        <dbReference type="ChEBI" id="CHEBI:43474"/>
        <dbReference type="ChEBI" id="CHEBI:58343"/>
        <dbReference type="ChEBI" id="CHEBI:456215"/>
        <dbReference type="EC" id="3.1.3.7"/>
    </reaction>
</comment>
<feature type="binding site" evidence="9">
    <location>
        <position position="114"/>
    </location>
    <ligand>
        <name>Mg(2+)</name>
        <dbReference type="ChEBI" id="CHEBI:18420"/>
        <label>2</label>
    </ligand>
</feature>
<dbReference type="GO" id="GO:0050427">
    <property type="term" value="P:3'-phosphoadenosine 5'-phosphosulfate metabolic process"/>
    <property type="evidence" value="ECO:0007669"/>
    <property type="project" value="TreeGrafter"/>
</dbReference>
<dbReference type="Gene3D" id="3.40.190.80">
    <property type="match status" value="1"/>
</dbReference>
<comment type="similarity">
    <text evidence="2 9">Belongs to the inositol monophosphatase superfamily. CysQ family.</text>
</comment>
<dbReference type="GO" id="GO:0000103">
    <property type="term" value="P:sulfate assimilation"/>
    <property type="evidence" value="ECO:0007669"/>
    <property type="project" value="TreeGrafter"/>
</dbReference>
<dbReference type="EMBL" id="DADRWU010000042">
    <property type="protein sequence ID" value="HBA4248538.1"/>
    <property type="molecule type" value="Genomic_DNA"/>
</dbReference>
<evidence type="ECO:0000256" key="9">
    <source>
        <dbReference type="HAMAP-Rule" id="MF_02095"/>
    </source>
</evidence>
<feature type="binding site" evidence="9">
    <location>
        <position position="111"/>
    </location>
    <ligand>
        <name>Mg(2+)</name>
        <dbReference type="ChEBI" id="CHEBI:18420"/>
        <label>2</label>
    </ligand>
</feature>
<dbReference type="InterPro" id="IPR006240">
    <property type="entry name" value="CysQ"/>
</dbReference>
<feature type="binding site" evidence="10">
    <location>
        <position position="114"/>
    </location>
    <ligand>
        <name>Mg(2+)</name>
        <dbReference type="ChEBI" id="CHEBI:18420"/>
        <label>1</label>
        <note>catalytic</note>
    </ligand>
</feature>
<feature type="binding site" evidence="10">
    <location>
        <position position="113"/>
    </location>
    <ligand>
        <name>Mg(2+)</name>
        <dbReference type="ChEBI" id="CHEBI:18420"/>
        <label>1</label>
        <note>catalytic</note>
    </ligand>
</feature>
<accession>A0A6D1B3Y5</accession>
<comment type="function">
    <text evidence="9">Converts adenosine-3',5'-bisphosphate (PAP) to AMP.</text>
</comment>
<dbReference type="Proteomes" id="UP000871786">
    <property type="component" value="Unassembled WGS sequence"/>
</dbReference>
<keyword evidence="8 9" id="KW-0472">Membrane</keyword>
<reference evidence="11" key="2">
    <citation type="submission" date="2021-03" db="EMBL/GenBank/DDBJ databases">
        <authorList>
            <consortium name="NCBI Pathogen Detection Project"/>
        </authorList>
    </citation>
    <scope>NUCLEOTIDE SEQUENCE</scope>
    <source>
        <strain evidence="11">ST-87-5</strain>
    </source>
</reference>
<dbReference type="SUPFAM" id="SSF56655">
    <property type="entry name" value="Carbohydrate phosphatase"/>
    <property type="match status" value="1"/>
</dbReference>
<dbReference type="PANTHER" id="PTHR43028:SF5">
    <property type="entry name" value="3'(2'),5'-BISPHOSPHATE NUCLEOTIDASE 1"/>
    <property type="match status" value="1"/>
</dbReference>
<dbReference type="AlphaFoldDB" id="A0A6D1B3Y5"/>
<keyword evidence="4 9" id="KW-0997">Cell inner membrane</keyword>
<dbReference type="GO" id="GO:0000287">
    <property type="term" value="F:magnesium ion binding"/>
    <property type="evidence" value="ECO:0007669"/>
    <property type="project" value="UniProtKB-UniRule"/>
</dbReference>
<feature type="binding site" evidence="9">
    <location>
        <position position="241"/>
    </location>
    <ligand>
        <name>Mg(2+)</name>
        <dbReference type="ChEBI" id="CHEBI:18420"/>
        <label>2</label>
    </ligand>
</feature>
<comment type="caution">
    <text evidence="11">The sequence shown here is derived from an EMBL/GenBank/DDBJ whole genome shotgun (WGS) entry which is preliminary data.</text>
</comment>
<feature type="binding site" evidence="9">
    <location>
        <position position="241"/>
    </location>
    <ligand>
        <name>substrate</name>
    </ligand>
</feature>
<dbReference type="NCBIfam" id="TIGR01331">
    <property type="entry name" value="bisphos_cysQ"/>
    <property type="match status" value="1"/>
</dbReference>
<feature type="binding site" evidence="9">
    <location>
        <begin position="113"/>
        <end position="116"/>
    </location>
    <ligand>
        <name>substrate</name>
    </ligand>
</feature>
<dbReference type="InterPro" id="IPR050725">
    <property type="entry name" value="CysQ/Inositol_MonoPase"/>
</dbReference>
<feature type="binding site" evidence="9">
    <location>
        <position position="92"/>
    </location>
    <ligand>
        <name>substrate</name>
    </ligand>
</feature>
<keyword evidence="5 9" id="KW-0479">Metal-binding</keyword>
<evidence type="ECO:0000313" key="11">
    <source>
        <dbReference type="EMBL" id="HBA4248538.1"/>
    </source>
</evidence>
<evidence type="ECO:0000256" key="10">
    <source>
        <dbReference type="PIRSR" id="PIRSR600760-2"/>
    </source>
</evidence>
<feature type="binding site" evidence="10">
    <location>
        <position position="241"/>
    </location>
    <ligand>
        <name>Mg(2+)</name>
        <dbReference type="ChEBI" id="CHEBI:18420"/>
        <label>1</label>
        <note>catalytic</note>
    </ligand>
</feature>
<dbReference type="HAMAP" id="MF_02095">
    <property type="entry name" value="CysQ"/>
    <property type="match status" value="1"/>
</dbReference>
<feature type="binding site" evidence="10">
    <location>
        <position position="111"/>
    </location>
    <ligand>
        <name>Mg(2+)</name>
        <dbReference type="ChEBI" id="CHEBI:18420"/>
        <label>1</label>
        <note>catalytic</note>
    </ligand>
</feature>
<evidence type="ECO:0000256" key="5">
    <source>
        <dbReference type="ARBA" id="ARBA00022723"/>
    </source>
</evidence>
<dbReference type="GO" id="GO:0046854">
    <property type="term" value="P:phosphatidylinositol phosphate biosynthetic process"/>
    <property type="evidence" value="ECO:0007669"/>
    <property type="project" value="InterPro"/>
</dbReference>
<keyword evidence="3 9" id="KW-1003">Cell membrane</keyword>
<organism evidence="11">
    <name type="scientific">Escherichia coli</name>
    <dbReference type="NCBI Taxonomy" id="562"/>
    <lineage>
        <taxon>Bacteria</taxon>
        <taxon>Pseudomonadati</taxon>
        <taxon>Pseudomonadota</taxon>
        <taxon>Gammaproteobacteria</taxon>
        <taxon>Enterobacterales</taxon>
        <taxon>Enterobacteriaceae</taxon>
        <taxon>Escherichia</taxon>
    </lineage>
</organism>
<evidence type="ECO:0000256" key="2">
    <source>
        <dbReference type="ARBA" id="ARBA00005289"/>
    </source>
</evidence>
<gene>
    <name evidence="9 11" type="primary">cysQ</name>
    <name evidence="11" type="ORF">J5U05_003739</name>
</gene>
<dbReference type="InterPro" id="IPR000760">
    <property type="entry name" value="Inositol_monophosphatase-like"/>
</dbReference>